<evidence type="ECO:0000313" key="3">
    <source>
        <dbReference type="EMBL" id="RKE92258.1"/>
    </source>
</evidence>
<dbReference type="OrthoDB" id="942536at2"/>
<dbReference type="Gene3D" id="2.160.20.120">
    <property type="match status" value="1"/>
</dbReference>
<evidence type="ECO:0000256" key="1">
    <source>
        <dbReference type="SAM" id="MobiDB-lite"/>
    </source>
</evidence>
<dbReference type="PROSITE" id="PS51257">
    <property type="entry name" value="PROKAR_LIPOPROTEIN"/>
    <property type="match status" value="1"/>
</dbReference>
<protein>
    <submittedName>
        <fullName evidence="3">Putative autotransporter adhesin-like protein</fullName>
    </submittedName>
</protein>
<evidence type="ECO:0000259" key="2">
    <source>
        <dbReference type="Pfam" id="PF10988"/>
    </source>
</evidence>
<proteinExistence type="predicted"/>
<dbReference type="AlphaFoldDB" id="A0A420DGP3"/>
<reference evidence="3 4" key="1">
    <citation type="submission" date="2018-09" db="EMBL/GenBank/DDBJ databases">
        <title>Genomic Encyclopedia of Archaeal and Bacterial Type Strains, Phase II (KMG-II): from individual species to whole genera.</title>
        <authorList>
            <person name="Goeker M."/>
        </authorList>
    </citation>
    <scope>NUCLEOTIDE SEQUENCE [LARGE SCALE GENOMIC DNA]</scope>
    <source>
        <strain evidence="3 4">DSM 26283</strain>
    </source>
</reference>
<keyword evidence="4" id="KW-1185">Reference proteome</keyword>
<feature type="domain" description="Putative auto-transporter adhesin head GIN" evidence="2">
    <location>
        <begin position="44"/>
        <end position="224"/>
    </location>
</feature>
<dbReference type="Proteomes" id="UP000284892">
    <property type="component" value="Unassembled WGS sequence"/>
</dbReference>
<sequence length="240" mass="25748">MTTLTKLIVATVISLLLFSCNFDFNFGVKGNGNVKTIERTLEGNFSQIEVSRGIDVYLTQSDTQSLEVQADENLHEIIITEIENDVLKIYAEDNISYASARKVMLSFKNVTHITSTSGSDVYSTNTIVADKLTLNTTSGSDMELDINTNIVDCKSTSGSDLKLSGKTNTIFAEATSGSDLKAGNLKANICNASATSGADITVNTKEKLHARASSGGDIRYYGNPTSVSKKDSSSGTIKQQ</sequence>
<dbReference type="Pfam" id="PF10988">
    <property type="entry name" value="DUF2807"/>
    <property type="match status" value="1"/>
</dbReference>
<comment type="caution">
    <text evidence="3">The sequence shown here is derived from an EMBL/GenBank/DDBJ whole genome shotgun (WGS) entry which is preliminary data.</text>
</comment>
<gene>
    <name evidence="3" type="ORF">BXY80_2176</name>
</gene>
<dbReference type="RefSeq" id="WP_120201798.1">
    <property type="nucleotide sequence ID" value="NZ_RAQJ01000004.1"/>
</dbReference>
<evidence type="ECO:0000313" key="4">
    <source>
        <dbReference type="Proteomes" id="UP000284892"/>
    </source>
</evidence>
<dbReference type="InterPro" id="IPR021255">
    <property type="entry name" value="DUF2807"/>
</dbReference>
<organism evidence="3 4">
    <name type="scientific">Ichthyenterobacterium magnum</name>
    <dbReference type="NCBI Taxonomy" id="1230530"/>
    <lineage>
        <taxon>Bacteria</taxon>
        <taxon>Pseudomonadati</taxon>
        <taxon>Bacteroidota</taxon>
        <taxon>Flavobacteriia</taxon>
        <taxon>Flavobacteriales</taxon>
        <taxon>Flavobacteriaceae</taxon>
        <taxon>Ichthyenterobacterium</taxon>
    </lineage>
</organism>
<name>A0A420DGP3_9FLAO</name>
<dbReference type="EMBL" id="RAQJ01000004">
    <property type="protein sequence ID" value="RKE92258.1"/>
    <property type="molecule type" value="Genomic_DNA"/>
</dbReference>
<feature type="region of interest" description="Disordered" evidence="1">
    <location>
        <begin position="215"/>
        <end position="240"/>
    </location>
</feature>
<accession>A0A420DGP3</accession>
<feature type="compositionally biased region" description="Polar residues" evidence="1">
    <location>
        <begin position="223"/>
        <end position="240"/>
    </location>
</feature>